<protein>
    <submittedName>
        <fullName evidence="2">Unkown protein</fullName>
    </submittedName>
</protein>
<name>R4WE18_RIPPE</name>
<proteinExistence type="evidence at transcript level"/>
<dbReference type="EMBL" id="AK418173">
    <property type="protein sequence ID" value="BAN21388.1"/>
    <property type="molecule type" value="mRNA"/>
</dbReference>
<reference evidence="2" key="1">
    <citation type="journal article" date="2013" name="PLoS ONE">
        <title>Gene expression in gut symbiotic organ of stinkbug affected by extracellular bacterial symbiont.</title>
        <authorList>
            <person name="Futahashi R."/>
            <person name="Tanaka K."/>
            <person name="Tanahashi M."/>
            <person name="Nikoh N."/>
            <person name="Kikuchi Y."/>
            <person name="Lee B.L."/>
            <person name="Fukatsu T."/>
        </authorList>
    </citation>
    <scope>NUCLEOTIDE SEQUENCE</scope>
    <source>
        <tissue evidence="2">Midgut</tissue>
    </source>
</reference>
<feature type="signal peptide" evidence="1">
    <location>
        <begin position="1"/>
        <end position="23"/>
    </location>
</feature>
<keyword evidence="1" id="KW-0732">Signal</keyword>
<evidence type="ECO:0000256" key="1">
    <source>
        <dbReference type="SAM" id="SignalP"/>
    </source>
</evidence>
<accession>R4WE18</accession>
<organism evidence="2">
    <name type="scientific">Riptortus pedestris</name>
    <name type="common">Bean bug</name>
    <dbReference type="NCBI Taxonomy" id="329032"/>
    <lineage>
        <taxon>Eukaryota</taxon>
        <taxon>Metazoa</taxon>
        <taxon>Ecdysozoa</taxon>
        <taxon>Arthropoda</taxon>
        <taxon>Hexapoda</taxon>
        <taxon>Insecta</taxon>
        <taxon>Pterygota</taxon>
        <taxon>Neoptera</taxon>
        <taxon>Paraneoptera</taxon>
        <taxon>Hemiptera</taxon>
        <taxon>Heteroptera</taxon>
        <taxon>Panheteroptera</taxon>
        <taxon>Pentatomomorpha</taxon>
        <taxon>Coreoidea</taxon>
        <taxon>Alydidae</taxon>
        <taxon>Riptortus</taxon>
    </lineage>
</organism>
<sequence length="88" mass="9864">MEQVKCLIVYLVGIMVILHKGDCLNCFSCDSISNRDCAELSFSSDKYVTNCSVTKSGELRESPVCYKATGKVNLMITEGEVGYQRVWR</sequence>
<dbReference type="AlphaFoldDB" id="R4WE18"/>
<evidence type="ECO:0000313" key="2">
    <source>
        <dbReference type="EMBL" id="BAN21388.1"/>
    </source>
</evidence>
<feature type="chain" id="PRO_5004372183" evidence="1">
    <location>
        <begin position="24"/>
        <end position="88"/>
    </location>
</feature>